<evidence type="ECO:0000259" key="4">
    <source>
        <dbReference type="Pfam" id="PF00891"/>
    </source>
</evidence>
<dbReference type="PROSITE" id="PS51683">
    <property type="entry name" value="SAM_OMT_II"/>
    <property type="match status" value="1"/>
</dbReference>
<keyword evidence="2 6" id="KW-0808">Transferase</keyword>
<dbReference type="InterPro" id="IPR029063">
    <property type="entry name" value="SAM-dependent_MTases_sf"/>
</dbReference>
<accession>A0A4U8YSC6</accession>
<feature type="domain" description="O-methyltransferase dimerisation" evidence="5">
    <location>
        <begin position="38"/>
        <end position="104"/>
    </location>
</feature>
<dbReference type="Proteomes" id="UP000507962">
    <property type="component" value="Unassembled WGS sequence"/>
</dbReference>
<dbReference type="Pfam" id="PF00891">
    <property type="entry name" value="Methyltransf_2"/>
    <property type="match status" value="1"/>
</dbReference>
<dbReference type="SUPFAM" id="SSF46785">
    <property type="entry name" value="Winged helix' DNA-binding domain"/>
    <property type="match status" value="1"/>
</dbReference>
<evidence type="ECO:0000256" key="2">
    <source>
        <dbReference type="ARBA" id="ARBA00022679"/>
    </source>
</evidence>
<protein>
    <submittedName>
        <fullName evidence="6">S-adenosyl-l-methionine-dependent methyltransferase</fullName>
    </submittedName>
</protein>
<organism evidence="6 7">
    <name type="scientific">Desulfoluna butyratoxydans</name>
    <dbReference type="NCBI Taxonomy" id="231438"/>
    <lineage>
        <taxon>Bacteria</taxon>
        <taxon>Pseudomonadati</taxon>
        <taxon>Thermodesulfobacteriota</taxon>
        <taxon>Desulfobacteria</taxon>
        <taxon>Desulfobacterales</taxon>
        <taxon>Desulfolunaceae</taxon>
        <taxon>Desulfoluna</taxon>
    </lineage>
</organism>
<dbReference type="GO" id="GO:0046983">
    <property type="term" value="F:protein dimerization activity"/>
    <property type="evidence" value="ECO:0007669"/>
    <property type="project" value="InterPro"/>
</dbReference>
<dbReference type="Gene3D" id="3.40.50.150">
    <property type="entry name" value="Vaccinia Virus protein VP39"/>
    <property type="match status" value="1"/>
</dbReference>
<evidence type="ECO:0000256" key="3">
    <source>
        <dbReference type="ARBA" id="ARBA00022691"/>
    </source>
</evidence>
<dbReference type="CDD" id="cd02440">
    <property type="entry name" value="AdoMet_MTases"/>
    <property type="match status" value="1"/>
</dbReference>
<dbReference type="InterPro" id="IPR036388">
    <property type="entry name" value="WH-like_DNA-bd_sf"/>
</dbReference>
<sequence>MFATDQPTTHMKGEGDAPGADALHSLFYTASRHYKEFCAMNAAVRLGLFDALEEPLTLTGLCTACNLKLPATEHLVELLCELGLLCRKEGHYRNTPLSALYLVSSSPLFQGAVMRDIQNGFALWERLDRVLRKGPLDVMEEAFFENGMVDSLAAEILCGELQKTVDAVAAIPAFQQARSLLDLGGGHGLYAIALSRLNPELRATVFDFPDIARKAEEVMAAHGADRVRFVSGNLFTDDLGSDHDVIFLSYNPGGKNPALLKRIHDALKPGGLFVTKHVYYRKGEGSKDRLLDLEWSLSAFKGVGKEDNIYRFTGDLSWEAYRDLLERHFTIREILEADAFSGHPLAKFGDRLDSRMIVAVKKRQGIV</sequence>
<name>A0A4U8YSC6_9BACT</name>
<dbReference type="InterPro" id="IPR012967">
    <property type="entry name" value="COMT_dimerisation"/>
</dbReference>
<dbReference type="AlphaFoldDB" id="A0A4U8YSC6"/>
<dbReference type="GO" id="GO:0008171">
    <property type="term" value="F:O-methyltransferase activity"/>
    <property type="evidence" value="ECO:0007669"/>
    <property type="project" value="InterPro"/>
</dbReference>
<keyword evidence="3" id="KW-0949">S-adenosyl-L-methionine</keyword>
<evidence type="ECO:0000259" key="5">
    <source>
        <dbReference type="Pfam" id="PF08100"/>
    </source>
</evidence>
<dbReference type="EMBL" id="CAADHO010000011">
    <property type="protein sequence ID" value="VFQ46830.1"/>
    <property type="molecule type" value="Genomic_DNA"/>
</dbReference>
<dbReference type="Pfam" id="PF08100">
    <property type="entry name" value="Dimerisation"/>
    <property type="match status" value="1"/>
</dbReference>
<dbReference type="InterPro" id="IPR036390">
    <property type="entry name" value="WH_DNA-bd_sf"/>
</dbReference>
<dbReference type="PANTHER" id="PTHR43712">
    <property type="entry name" value="PUTATIVE (AFU_ORTHOLOGUE AFUA_4G14580)-RELATED"/>
    <property type="match status" value="1"/>
</dbReference>
<dbReference type="PANTHER" id="PTHR43712:SF2">
    <property type="entry name" value="O-METHYLTRANSFERASE CICE"/>
    <property type="match status" value="1"/>
</dbReference>
<keyword evidence="1 6" id="KW-0489">Methyltransferase</keyword>
<dbReference type="SUPFAM" id="SSF53335">
    <property type="entry name" value="S-adenosyl-L-methionine-dependent methyltransferases"/>
    <property type="match status" value="1"/>
</dbReference>
<dbReference type="GO" id="GO:0032259">
    <property type="term" value="P:methylation"/>
    <property type="evidence" value="ECO:0007669"/>
    <property type="project" value="UniProtKB-KW"/>
</dbReference>
<dbReference type="RefSeq" id="WP_180145345.1">
    <property type="nucleotide sequence ID" value="NZ_CAADHO010000011.1"/>
</dbReference>
<feature type="domain" description="O-methyltransferase C-terminal" evidence="4">
    <location>
        <begin position="167"/>
        <end position="288"/>
    </location>
</feature>
<dbReference type="InterPro" id="IPR001077">
    <property type="entry name" value="COMT_C"/>
</dbReference>
<keyword evidence="7" id="KW-1185">Reference proteome</keyword>
<evidence type="ECO:0000256" key="1">
    <source>
        <dbReference type="ARBA" id="ARBA00022603"/>
    </source>
</evidence>
<evidence type="ECO:0000313" key="7">
    <source>
        <dbReference type="Proteomes" id="UP000507962"/>
    </source>
</evidence>
<dbReference type="InterPro" id="IPR016461">
    <property type="entry name" value="COMT-like"/>
</dbReference>
<dbReference type="Gene3D" id="1.10.10.10">
    <property type="entry name" value="Winged helix-like DNA-binding domain superfamily/Winged helix DNA-binding domain"/>
    <property type="match status" value="1"/>
</dbReference>
<reference evidence="6 7" key="1">
    <citation type="submission" date="2019-03" db="EMBL/GenBank/DDBJ databases">
        <authorList>
            <person name="Nijsse B."/>
        </authorList>
    </citation>
    <scope>NUCLEOTIDE SEQUENCE [LARGE SCALE GENOMIC DNA]</scope>
    <source>
        <strain evidence="6">Desulfoluna butyratoxydans MSL71</strain>
    </source>
</reference>
<proteinExistence type="predicted"/>
<gene>
    <name evidence="6" type="ORF">MSL71_45060</name>
</gene>
<evidence type="ECO:0000313" key="6">
    <source>
        <dbReference type="EMBL" id="VFQ46830.1"/>
    </source>
</evidence>